<comment type="similarity">
    <text evidence="2">Belongs to the bacterial solute-binding protein 2 family.</text>
</comment>
<dbReference type="CDD" id="cd06306">
    <property type="entry name" value="PBP1_TorT-like"/>
    <property type="match status" value="1"/>
</dbReference>
<comment type="caution">
    <text evidence="6">The sequence shown here is derived from an EMBL/GenBank/DDBJ whole genome shotgun (WGS) entry which is preliminary data.</text>
</comment>
<accession>A0ABX2PXF8</accession>
<reference evidence="6 7" key="1">
    <citation type="submission" date="2020-06" db="EMBL/GenBank/DDBJ databases">
        <authorList>
            <person name="Cao W.R."/>
        </authorList>
    </citation>
    <scope>NUCLEOTIDE SEQUENCE [LARGE SCALE GENOMIC DNA]</scope>
    <source>
        <strain evidence="6 7">B1Z28</strain>
    </source>
</reference>
<protein>
    <submittedName>
        <fullName evidence="6">TMAO reductase system periplasmic protein TorT</fullName>
    </submittedName>
</protein>
<feature type="domain" description="Periplasmic binding protein" evidence="5">
    <location>
        <begin position="39"/>
        <end position="295"/>
    </location>
</feature>
<evidence type="ECO:0000256" key="1">
    <source>
        <dbReference type="ARBA" id="ARBA00004196"/>
    </source>
</evidence>
<dbReference type="InterPro" id="IPR025997">
    <property type="entry name" value="SBP_2_dom"/>
</dbReference>
<proteinExistence type="inferred from homology"/>
<dbReference type="SUPFAM" id="SSF53822">
    <property type="entry name" value="Periplasmic binding protein-like I"/>
    <property type="match status" value="1"/>
</dbReference>
<dbReference type="EMBL" id="JABXWT010000028">
    <property type="protein sequence ID" value="NVO58499.1"/>
    <property type="molecule type" value="Genomic_DNA"/>
</dbReference>
<evidence type="ECO:0000256" key="4">
    <source>
        <dbReference type="SAM" id="SignalP"/>
    </source>
</evidence>
<comment type="subcellular location">
    <subcellularLocation>
        <location evidence="1">Cell envelope</location>
    </subcellularLocation>
</comment>
<dbReference type="Pfam" id="PF13407">
    <property type="entry name" value="Peripla_BP_4"/>
    <property type="match status" value="1"/>
</dbReference>
<evidence type="ECO:0000313" key="6">
    <source>
        <dbReference type="EMBL" id="NVO58499.1"/>
    </source>
</evidence>
<keyword evidence="3 4" id="KW-0732">Signal</keyword>
<name>A0ABX2PXF8_9RHOB</name>
<dbReference type="Gene3D" id="3.40.50.2300">
    <property type="match status" value="2"/>
</dbReference>
<dbReference type="InterPro" id="IPR028082">
    <property type="entry name" value="Peripla_BP_I"/>
</dbReference>
<dbReference type="Proteomes" id="UP000630805">
    <property type="component" value="Unassembled WGS sequence"/>
</dbReference>
<dbReference type="PANTHER" id="PTHR46847:SF1">
    <property type="entry name" value="D-ALLOSE-BINDING PERIPLASMIC PROTEIN-RELATED"/>
    <property type="match status" value="1"/>
</dbReference>
<organism evidence="6 7">
    <name type="scientific">Ruegeria haliotis</name>
    <dbReference type="NCBI Taxonomy" id="2747601"/>
    <lineage>
        <taxon>Bacteria</taxon>
        <taxon>Pseudomonadati</taxon>
        <taxon>Pseudomonadota</taxon>
        <taxon>Alphaproteobacteria</taxon>
        <taxon>Rhodobacterales</taxon>
        <taxon>Roseobacteraceae</taxon>
        <taxon>Ruegeria</taxon>
    </lineage>
</organism>
<evidence type="ECO:0000259" key="5">
    <source>
        <dbReference type="Pfam" id="PF13407"/>
    </source>
</evidence>
<evidence type="ECO:0000256" key="3">
    <source>
        <dbReference type="ARBA" id="ARBA00022729"/>
    </source>
</evidence>
<keyword evidence="7" id="KW-1185">Reference proteome</keyword>
<feature type="chain" id="PRO_5045343051" evidence="4">
    <location>
        <begin position="27"/>
        <end position="330"/>
    </location>
</feature>
<sequence>MGKPYSPFLGAAIGALVLLTSAFNFARPATAKQQMARRICVVVPHFKDEYWLSVGYGLKQEALKTETELLIYESGGYHTLDRQITLLEDCVNSRADAILFGAVSADDPALLDAVERTSKLVPVVALVNELRSPHLSGAVGVDWHDMGVAIGQYLAAIHPKNSVPISAALITGSLDSGWSPILEAGLQEGLKESSVVVLHTGRSDTGMREQLVQVEAVLNRFTDIDLIIGSAPAIEGAMGLVANSEAISPSLVSTYISHSVYRGLLSKAVDAVAFDDPVQQGRMGISVALSAQKGRHTTEVIGPEIELAVSGAEHIVNIDLSPADFRLDIE</sequence>
<dbReference type="PANTHER" id="PTHR46847">
    <property type="entry name" value="D-ALLOSE-BINDING PERIPLASMIC PROTEIN-RELATED"/>
    <property type="match status" value="1"/>
</dbReference>
<feature type="signal peptide" evidence="4">
    <location>
        <begin position="1"/>
        <end position="26"/>
    </location>
</feature>
<dbReference type="NCBIfam" id="NF008185">
    <property type="entry name" value="PRK10936.1"/>
    <property type="match status" value="1"/>
</dbReference>
<gene>
    <name evidence="6" type="primary">torT</name>
    <name evidence="6" type="ORF">HW561_22205</name>
</gene>
<evidence type="ECO:0000256" key="2">
    <source>
        <dbReference type="ARBA" id="ARBA00007639"/>
    </source>
</evidence>
<evidence type="ECO:0000313" key="7">
    <source>
        <dbReference type="Proteomes" id="UP000630805"/>
    </source>
</evidence>